<dbReference type="Pfam" id="PF00589">
    <property type="entry name" value="Phage_integrase"/>
    <property type="match status" value="1"/>
</dbReference>
<dbReference type="PANTHER" id="PTHR30629:SF9">
    <property type="entry name" value="PROTEIN INTB-RELATED"/>
    <property type="match status" value="1"/>
</dbReference>
<feature type="domain" description="Tyr recombinase" evidence="7">
    <location>
        <begin position="100"/>
        <end position="282"/>
    </location>
</feature>
<dbReference type="InterPro" id="IPR013762">
    <property type="entry name" value="Integrase-like_cat_sf"/>
</dbReference>
<evidence type="ECO:0000256" key="2">
    <source>
        <dbReference type="ARBA" id="ARBA00022908"/>
    </source>
</evidence>
<dbReference type="GO" id="GO:0003677">
    <property type="term" value="F:DNA binding"/>
    <property type="evidence" value="ECO:0007669"/>
    <property type="project" value="UniProtKB-KW"/>
</dbReference>
<dbReference type="PROSITE" id="PS51900">
    <property type="entry name" value="CB"/>
    <property type="match status" value="1"/>
</dbReference>
<dbReference type="GO" id="GO:0044826">
    <property type="term" value="P:viral genome integration into host DNA"/>
    <property type="evidence" value="ECO:0007669"/>
    <property type="project" value="UniProtKB-KW"/>
</dbReference>
<evidence type="ECO:0008006" key="10">
    <source>
        <dbReference type="Google" id="ProtNLM"/>
    </source>
</evidence>
<proteinExistence type="inferred from homology"/>
<dbReference type="InterPro" id="IPR053876">
    <property type="entry name" value="Phage_int_M"/>
</dbReference>
<keyword evidence="4" id="KW-0233">DNA recombination</keyword>
<dbReference type="GO" id="GO:0006310">
    <property type="term" value="P:DNA recombination"/>
    <property type="evidence" value="ECO:0007669"/>
    <property type="project" value="UniProtKB-KW"/>
</dbReference>
<dbReference type="CDD" id="cd00801">
    <property type="entry name" value="INT_P4_C"/>
    <property type="match status" value="1"/>
</dbReference>
<evidence type="ECO:0000259" key="8">
    <source>
        <dbReference type="PROSITE" id="PS51900"/>
    </source>
</evidence>
<keyword evidence="6" id="KW-1160">Virus entry into host cell</keyword>
<dbReference type="GO" id="GO:0015074">
    <property type="term" value="P:DNA integration"/>
    <property type="evidence" value="ECO:0007669"/>
    <property type="project" value="UniProtKB-KW"/>
</dbReference>
<gene>
    <name evidence="9" type="ORF">METZ01_LOCUS232204</name>
</gene>
<dbReference type="InterPro" id="IPR010998">
    <property type="entry name" value="Integrase_recombinase_N"/>
</dbReference>
<evidence type="ECO:0000256" key="5">
    <source>
        <dbReference type="ARBA" id="ARBA00023195"/>
    </source>
</evidence>
<comment type="similarity">
    <text evidence="1">Belongs to the 'phage' integrase family.</text>
</comment>
<name>A0A382GWC4_9ZZZZ</name>
<dbReference type="PANTHER" id="PTHR30629">
    <property type="entry name" value="PROPHAGE INTEGRASE"/>
    <property type="match status" value="1"/>
</dbReference>
<sequence length="294" mass="34597">VAEEWHKRQSLQWTEKHTKDVLRSLEYYVYPDFGERPISEITKQDVIANLRKLESEGIHETCYRVRQRLEAIFEYAVIEDSCIFNPAKDIRKIFTKPKPKHFASIPISELSVFLTKMVESTGANQVTKLAMLFMIHVFVRTASLRHAMWKDFDLECDEPLWIVPDYDMKNRIEFHVPLSPQVVIILENMKQFSGPEGHVFTQKINPHKPISENALLYFSNRLGYAKSHTIHGFRTLASSILHESMLWNYDIVEKQMSHLVGNKVSRAYNRAEHLVERRKMLKWWSNFVDSQMNS</sequence>
<evidence type="ECO:0000313" key="9">
    <source>
        <dbReference type="EMBL" id="SVB79350.1"/>
    </source>
</evidence>
<feature type="non-terminal residue" evidence="9">
    <location>
        <position position="1"/>
    </location>
</feature>
<dbReference type="EMBL" id="UINC01057796">
    <property type="protein sequence ID" value="SVB79350.1"/>
    <property type="molecule type" value="Genomic_DNA"/>
</dbReference>
<feature type="domain" description="Core-binding (CB)" evidence="8">
    <location>
        <begin position="1"/>
        <end position="77"/>
    </location>
</feature>
<evidence type="ECO:0000256" key="4">
    <source>
        <dbReference type="ARBA" id="ARBA00023172"/>
    </source>
</evidence>
<dbReference type="GO" id="GO:0075713">
    <property type="term" value="P:establishment of integrated proviral latency"/>
    <property type="evidence" value="ECO:0007669"/>
    <property type="project" value="UniProtKB-KW"/>
</dbReference>
<dbReference type="InterPro" id="IPR011010">
    <property type="entry name" value="DNA_brk_join_enz"/>
</dbReference>
<dbReference type="InterPro" id="IPR044068">
    <property type="entry name" value="CB"/>
</dbReference>
<accession>A0A382GWC4</accession>
<dbReference type="SUPFAM" id="SSF56349">
    <property type="entry name" value="DNA breaking-rejoining enzymes"/>
    <property type="match status" value="1"/>
</dbReference>
<dbReference type="Gene3D" id="1.10.150.130">
    <property type="match status" value="1"/>
</dbReference>
<evidence type="ECO:0000256" key="1">
    <source>
        <dbReference type="ARBA" id="ARBA00008857"/>
    </source>
</evidence>
<protein>
    <recommendedName>
        <fullName evidence="10">Tyr recombinase domain-containing protein</fullName>
    </recommendedName>
</protein>
<dbReference type="Pfam" id="PF22022">
    <property type="entry name" value="Phage_int_M"/>
    <property type="match status" value="1"/>
</dbReference>
<dbReference type="InterPro" id="IPR050808">
    <property type="entry name" value="Phage_Integrase"/>
</dbReference>
<dbReference type="AlphaFoldDB" id="A0A382GWC4"/>
<evidence type="ECO:0000256" key="6">
    <source>
        <dbReference type="ARBA" id="ARBA00023296"/>
    </source>
</evidence>
<reference evidence="9" key="1">
    <citation type="submission" date="2018-05" db="EMBL/GenBank/DDBJ databases">
        <authorList>
            <person name="Lanie J.A."/>
            <person name="Ng W.-L."/>
            <person name="Kazmierczak K.M."/>
            <person name="Andrzejewski T.M."/>
            <person name="Davidsen T.M."/>
            <person name="Wayne K.J."/>
            <person name="Tettelin H."/>
            <person name="Glass J.I."/>
            <person name="Rusch D."/>
            <person name="Podicherti R."/>
            <person name="Tsui H.-C.T."/>
            <person name="Winkler M.E."/>
        </authorList>
    </citation>
    <scope>NUCLEOTIDE SEQUENCE</scope>
</reference>
<organism evidence="9">
    <name type="scientific">marine metagenome</name>
    <dbReference type="NCBI Taxonomy" id="408172"/>
    <lineage>
        <taxon>unclassified sequences</taxon>
        <taxon>metagenomes</taxon>
        <taxon>ecological metagenomes</taxon>
    </lineage>
</organism>
<dbReference type="GO" id="GO:0046718">
    <property type="term" value="P:symbiont entry into host cell"/>
    <property type="evidence" value="ECO:0007669"/>
    <property type="project" value="UniProtKB-KW"/>
</dbReference>
<dbReference type="PROSITE" id="PS51898">
    <property type="entry name" value="TYR_RECOMBINASE"/>
    <property type="match status" value="1"/>
</dbReference>
<dbReference type="InterPro" id="IPR002104">
    <property type="entry name" value="Integrase_catalytic"/>
</dbReference>
<evidence type="ECO:0000259" key="7">
    <source>
        <dbReference type="PROSITE" id="PS51898"/>
    </source>
</evidence>
<keyword evidence="3" id="KW-0238">DNA-binding</keyword>
<keyword evidence="5" id="KW-1179">Viral genome integration</keyword>
<keyword evidence="2" id="KW-0229">DNA integration</keyword>
<dbReference type="Gene3D" id="1.10.443.10">
    <property type="entry name" value="Intergrase catalytic core"/>
    <property type="match status" value="1"/>
</dbReference>
<evidence type="ECO:0000256" key="3">
    <source>
        <dbReference type="ARBA" id="ARBA00023125"/>
    </source>
</evidence>